<keyword evidence="3 5" id="KW-1133">Transmembrane helix</keyword>
<keyword evidence="4 5" id="KW-0472">Membrane</keyword>
<protein>
    <submittedName>
        <fullName evidence="6">Putative vesicular glutamate transporter eat-4</fullName>
    </submittedName>
</protein>
<gene>
    <name evidence="6" type="ORF">FWK35_00030857</name>
</gene>
<evidence type="ECO:0000256" key="1">
    <source>
        <dbReference type="ARBA" id="ARBA00004141"/>
    </source>
</evidence>
<feature type="transmembrane region" description="Helical" evidence="5">
    <location>
        <begin position="282"/>
        <end position="304"/>
    </location>
</feature>
<dbReference type="AlphaFoldDB" id="A0A6G0Y5J5"/>
<evidence type="ECO:0000313" key="7">
    <source>
        <dbReference type="Proteomes" id="UP000478052"/>
    </source>
</evidence>
<dbReference type="Proteomes" id="UP000478052">
    <property type="component" value="Unassembled WGS sequence"/>
</dbReference>
<dbReference type="EMBL" id="VUJU01006086">
    <property type="protein sequence ID" value="KAF0749473.1"/>
    <property type="molecule type" value="Genomic_DNA"/>
</dbReference>
<evidence type="ECO:0000256" key="4">
    <source>
        <dbReference type="ARBA" id="ARBA00023136"/>
    </source>
</evidence>
<keyword evidence="2 5" id="KW-0812">Transmembrane</keyword>
<feature type="transmembrane region" description="Helical" evidence="5">
    <location>
        <begin position="43"/>
        <end position="64"/>
    </location>
</feature>
<dbReference type="PANTHER" id="PTHR11662">
    <property type="entry name" value="SOLUTE CARRIER FAMILY 17"/>
    <property type="match status" value="1"/>
</dbReference>
<evidence type="ECO:0000313" key="6">
    <source>
        <dbReference type="EMBL" id="KAF0749473.1"/>
    </source>
</evidence>
<comment type="caution">
    <text evidence="6">The sequence shown here is derived from an EMBL/GenBank/DDBJ whole genome shotgun (WGS) entry which is preliminary data.</text>
</comment>
<feature type="transmembrane region" description="Helical" evidence="5">
    <location>
        <begin position="124"/>
        <end position="140"/>
    </location>
</feature>
<dbReference type="OrthoDB" id="6619810at2759"/>
<organism evidence="6 7">
    <name type="scientific">Aphis craccivora</name>
    <name type="common">Cowpea aphid</name>
    <dbReference type="NCBI Taxonomy" id="307492"/>
    <lineage>
        <taxon>Eukaryota</taxon>
        <taxon>Metazoa</taxon>
        <taxon>Ecdysozoa</taxon>
        <taxon>Arthropoda</taxon>
        <taxon>Hexapoda</taxon>
        <taxon>Insecta</taxon>
        <taxon>Pterygota</taxon>
        <taxon>Neoptera</taxon>
        <taxon>Paraneoptera</taxon>
        <taxon>Hemiptera</taxon>
        <taxon>Sternorrhyncha</taxon>
        <taxon>Aphidomorpha</taxon>
        <taxon>Aphidoidea</taxon>
        <taxon>Aphididae</taxon>
        <taxon>Aphidini</taxon>
        <taxon>Aphis</taxon>
        <taxon>Aphis</taxon>
    </lineage>
</organism>
<evidence type="ECO:0000256" key="5">
    <source>
        <dbReference type="SAM" id="Phobius"/>
    </source>
</evidence>
<evidence type="ECO:0000256" key="3">
    <source>
        <dbReference type="ARBA" id="ARBA00022989"/>
    </source>
</evidence>
<keyword evidence="7" id="KW-1185">Reference proteome</keyword>
<feature type="transmembrane region" description="Helical" evidence="5">
    <location>
        <begin position="255"/>
        <end position="276"/>
    </location>
</feature>
<feature type="transmembrane region" description="Helical" evidence="5">
    <location>
        <begin position="85"/>
        <end position="104"/>
    </location>
</feature>
<accession>A0A6G0Y5J5</accession>
<reference evidence="6 7" key="1">
    <citation type="submission" date="2019-08" db="EMBL/GenBank/DDBJ databases">
        <title>Whole genome of Aphis craccivora.</title>
        <authorList>
            <person name="Voronova N.V."/>
            <person name="Shulinski R.S."/>
            <person name="Bandarenka Y.V."/>
            <person name="Zhorov D.G."/>
            <person name="Warner D."/>
        </authorList>
    </citation>
    <scope>NUCLEOTIDE SEQUENCE [LARGE SCALE GENOMIC DNA]</scope>
    <source>
        <strain evidence="6">180601</strain>
        <tissue evidence="6">Whole Body</tissue>
    </source>
</reference>
<feature type="transmembrane region" description="Helical" evidence="5">
    <location>
        <begin position="311"/>
        <end position="329"/>
    </location>
</feature>
<feature type="transmembrane region" description="Helical" evidence="5">
    <location>
        <begin position="152"/>
        <end position="173"/>
    </location>
</feature>
<sequence length="418" mass="48374">MELGQTLTSRWNSPPPIQSPEPPSYKFIDRFNRLKTTYWNRGYAIFLLAFIGYTIQGSQLQFCLKIFESMKEMDKIHFTIYNYEYYYNSGFEIGLIPGGVLVTVYPVHKIWTYWVPLNKQSVRHVPIILCVLIGEYRRIYISNFHVHVSSSLILFTVLLGVIVLAWYLLWMYVINNENRSQIQYRGSNLIGGVNYSRCSTGISGVLPTLPNVLEIPWKSFCTSMPVIAIVLSFTCIDNSIDSKFDLDLTLRKHTIIWLILFTFLTELIPEITVSFSTTNVRKFWSCTYFVLIGIHFFLRGFSFINIENNKILLMTFKVMKYFSLFGFYVNHLDIAPQYASVIFGIIYTVNYISLNFLNPILVTLSGCKANYDILMAVKYLAVALFYANYASAKLQPWADEVVEENQRNMIENVPDVAI</sequence>
<name>A0A6G0Y5J5_APHCR</name>
<proteinExistence type="predicted"/>
<dbReference type="GO" id="GO:0016020">
    <property type="term" value="C:membrane"/>
    <property type="evidence" value="ECO:0007669"/>
    <property type="project" value="UniProtKB-SubCell"/>
</dbReference>
<dbReference type="PANTHER" id="PTHR11662:SF399">
    <property type="entry name" value="FI19708P1-RELATED"/>
    <property type="match status" value="1"/>
</dbReference>
<evidence type="ECO:0000256" key="2">
    <source>
        <dbReference type="ARBA" id="ARBA00022692"/>
    </source>
</evidence>
<comment type="subcellular location">
    <subcellularLocation>
        <location evidence="1">Membrane</location>
        <topology evidence="1">Multi-pass membrane protein</topology>
    </subcellularLocation>
</comment>
<feature type="transmembrane region" description="Helical" evidence="5">
    <location>
        <begin position="335"/>
        <end position="357"/>
    </location>
</feature>
<feature type="transmembrane region" description="Helical" evidence="5">
    <location>
        <begin position="369"/>
        <end position="387"/>
    </location>
</feature>
<dbReference type="InterPro" id="IPR050382">
    <property type="entry name" value="MFS_Na/Anion_cotransporter"/>
</dbReference>